<feature type="domain" description="Ty3 transposon capsid-like protein" evidence="1">
    <location>
        <begin position="22"/>
        <end position="142"/>
    </location>
</feature>
<reference evidence="2" key="1">
    <citation type="submission" date="2020-06" db="EMBL/GenBank/DDBJ databases">
        <authorList>
            <person name="Li T."/>
            <person name="Hu X."/>
            <person name="Zhang T."/>
            <person name="Song X."/>
            <person name="Zhang H."/>
            <person name="Dai N."/>
            <person name="Sheng W."/>
            <person name="Hou X."/>
            <person name="Wei L."/>
        </authorList>
    </citation>
    <scope>NUCLEOTIDE SEQUENCE</scope>
    <source>
        <strain evidence="2">G02</strain>
        <tissue evidence="2">Leaf</tissue>
    </source>
</reference>
<evidence type="ECO:0000313" key="2">
    <source>
        <dbReference type="EMBL" id="KAL0298609.1"/>
    </source>
</evidence>
<reference evidence="2" key="2">
    <citation type="journal article" date="2024" name="Plant">
        <title>Genomic evolution and insights into agronomic trait innovations of Sesamum species.</title>
        <authorList>
            <person name="Miao H."/>
            <person name="Wang L."/>
            <person name="Qu L."/>
            <person name="Liu H."/>
            <person name="Sun Y."/>
            <person name="Le M."/>
            <person name="Wang Q."/>
            <person name="Wei S."/>
            <person name="Zheng Y."/>
            <person name="Lin W."/>
            <person name="Duan Y."/>
            <person name="Cao H."/>
            <person name="Xiong S."/>
            <person name="Wang X."/>
            <person name="Wei L."/>
            <person name="Li C."/>
            <person name="Ma Q."/>
            <person name="Ju M."/>
            <person name="Zhao R."/>
            <person name="Li G."/>
            <person name="Mu C."/>
            <person name="Tian Q."/>
            <person name="Mei H."/>
            <person name="Zhang T."/>
            <person name="Gao T."/>
            <person name="Zhang H."/>
        </authorList>
    </citation>
    <scope>NUCLEOTIDE SEQUENCE</scope>
    <source>
        <strain evidence="2">G02</strain>
    </source>
</reference>
<accession>A0AAW2JVF6</accession>
<comment type="caution">
    <text evidence="2">The sequence shown here is derived from an EMBL/GenBank/DDBJ whole genome shotgun (WGS) entry which is preliminary data.</text>
</comment>
<dbReference type="EMBL" id="JACGWJ010000031">
    <property type="protein sequence ID" value="KAL0298609.1"/>
    <property type="molecule type" value="Genomic_DNA"/>
</dbReference>
<protein>
    <recommendedName>
        <fullName evidence="1">Ty3 transposon capsid-like protein domain-containing protein</fullName>
    </recommendedName>
</protein>
<dbReference type="InterPro" id="IPR045358">
    <property type="entry name" value="Ty3_capsid"/>
</dbReference>
<proteinExistence type="predicted"/>
<evidence type="ECO:0000259" key="1">
    <source>
        <dbReference type="Pfam" id="PF19259"/>
    </source>
</evidence>
<dbReference type="PANTHER" id="PTHR33223:SF6">
    <property type="entry name" value="CCHC-TYPE DOMAIN-CONTAINING PROTEIN"/>
    <property type="match status" value="1"/>
</dbReference>
<gene>
    <name evidence="2" type="ORF">Sradi_6520700</name>
</gene>
<dbReference type="AlphaFoldDB" id="A0AAW2JVF6"/>
<dbReference type="Pfam" id="PF19259">
    <property type="entry name" value="Ty3_capsid"/>
    <property type="match status" value="1"/>
</dbReference>
<sequence>MEFPLFNGKDARVWIRRCIRHFQMMPIPEDQKVPLASIHMKGRAELWCQGHVEKKGEPSWADLIVAILERFEDLDHERVVSEFNKLHQESTINAYLERFEELEAQMLIFNKNLGEEFFMMKFISGLKEEIKGYVATMKPTTLT</sequence>
<dbReference type="PANTHER" id="PTHR33223">
    <property type="entry name" value="CCHC-TYPE DOMAIN-CONTAINING PROTEIN"/>
    <property type="match status" value="1"/>
</dbReference>
<name>A0AAW2JVF6_SESRA</name>
<organism evidence="2">
    <name type="scientific">Sesamum radiatum</name>
    <name type="common">Black benniseed</name>
    <dbReference type="NCBI Taxonomy" id="300843"/>
    <lineage>
        <taxon>Eukaryota</taxon>
        <taxon>Viridiplantae</taxon>
        <taxon>Streptophyta</taxon>
        <taxon>Embryophyta</taxon>
        <taxon>Tracheophyta</taxon>
        <taxon>Spermatophyta</taxon>
        <taxon>Magnoliopsida</taxon>
        <taxon>eudicotyledons</taxon>
        <taxon>Gunneridae</taxon>
        <taxon>Pentapetalae</taxon>
        <taxon>asterids</taxon>
        <taxon>lamiids</taxon>
        <taxon>Lamiales</taxon>
        <taxon>Pedaliaceae</taxon>
        <taxon>Sesamum</taxon>
    </lineage>
</organism>